<accession>A0ABY8VX05</accession>
<reference evidence="8 9" key="1">
    <citation type="journal article" date="2023" name="Microbiol. Resour. Announc.">
        <title>Complete Genome Sequence of Mycobacterium wuenschmanii, a novel Nontuberculous Mycobacterium Isolated from a captive population of Amazon Milk Frogs.</title>
        <authorList>
            <person name="Hicks J."/>
            <person name="Zeineldin M."/>
            <person name="Ward H."/>
            <person name="Wuenschmann A."/>
            <person name="Camp P."/>
            <person name="Farrell D."/>
            <person name="Lehman K."/>
            <person name="Thacker T."/>
            <person name="Cuthbert E."/>
        </authorList>
    </citation>
    <scope>NUCLEOTIDE SEQUENCE [LARGE SCALE GENOMIC DNA]</scope>
    <source>
        <strain evidence="8 9">Wuenschmanii</strain>
    </source>
</reference>
<evidence type="ECO:0000259" key="7">
    <source>
        <dbReference type="SMART" id="SM00563"/>
    </source>
</evidence>
<evidence type="ECO:0000313" key="9">
    <source>
        <dbReference type="Proteomes" id="UP001236585"/>
    </source>
</evidence>
<keyword evidence="3" id="KW-0808">Transferase</keyword>
<feature type="domain" description="Phospholipid/glycerol acyltransferase" evidence="7">
    <location>
        <begin position="95"/>
        <end position="240"/>
    </location>
</feature>
<dbReference type="SUPFAM" id="SSF69593">
    <property type="entry name" value="Glycerol-3-phosphate (1)-acyltransferase"/>
    <property type="match status" value="1"/>
</dbReference>
<keyword evidence="4" id="KW-0443">Lipid metabolism</keyword>
<keyword evidence="6" id="KW-0812">Transmembrane</keyword>
<dbReference type="SMART" id="SM00563">
    <property type="entry name" value="PlsC"/>
    <property type="match status" value="1"/>
</dbReference>
<name>A0ABY8VX05_9MYCO</name>
<sequence length="317" mass="34199">MSTPAPRDHAWLPRATCDTGCISAGGYDATRRAIVALRVARRVGLLLLLSPALPLLAGVIPGWSKSRQIYCRLLLWCLGVKIDVSGGPIRNLPGVLVVSDHMSWLDILTIGAALPSSRWRASPLSFVARADVAATGAVKMMARIVRVIPIERARLRQLPEVVATVAARLYAGHTVVAFPEGTTWCGLTGDDAGRTPARGGAGPSRTAGHSHRGSGPYYPAMFQAAIDTGRPVQPLRLRYQHRDGSVSTVPAYIGDDTLLASIRRLMVARRTVAKIYVESLQLPGEDRRELARRCEAAIRMTSTPRPDHGQRPSVLAS</sequence>
<keyword evidence="2" id="KW-0444">Lipid biosynthesis</keyword>
<proteinExistence type="predicted"/>
<evidence type="ECO:0000256" key="5">
    <source>
        <dbReference type="ARBA" id="ARBA00023315"/>
    </source>
</evidence>
<keyword evidence="6" id="KW-1133">Transmembrane helix</keyword>
<dbReference type="EMBL" id="CP126981">
    <property type="protein sequence ID" value="WIM88173.1"/>
    <property type="molecule type" value="Genomic_DNA"/>
</dbReference>
<dbReference type="GO" id="GO:0016746">
    <property type="term" value="F:acyltransferase activity"/>
    <property type="evidence" value="ECO:0007669"/>
    <property type="project" value="UniProtKB-KW"/>
</dbReference>
<dbReference type="PANTHER" id="PTHR10434:SF64">
    <property type="entry name" value="1-ACYL-SN-GLYCEROL-3-PHOSPHATE ACYLTRANSFERASE-RELATED"/>
    <property type="match status" value="1"/>
</dbReference>
<dbReference type="Proteomes" id="UP001236585">
    <property type="component" value="Chromosome"/>
</dbReference>
<keyword evidence="9" id="KW-1185">Reference proteome</keyword>
<evidence type="ECO:0000256" key="1">
    <source>
        <dbReference type="ARBA" id="ARBA00005189"/>
    </source>
</evidence>
<evidence type="ECO:0000256" key="6">
    <source>
        <dbReference type="SAM" id="Phobius"/>
    </source>
</evidence>
<protein>
    <submittedName>
        <fullName evidence="8">Lysophospholipid acyltransferase family protein</fullName>
    </submittedName>
</protein>
<gene>
    <name evidence="8" type="ORF">PT015_01210</name>
</gene>
<keyword evidence="6" id="KW-0472">Membrane</keyword>
<evidence type="ECO:0000256" key="2">
    <source>
        <dbReference type="ARBA" id="ARBA00022516"/>
    </source>
</evidence>
<comment type="pathway">
    <text evidence="1">Lipid metabolism.</text>
</comment>
<organism evidence="8 9">
    <name type="scientific">Candidatus Mycobacterium wuenschmannii</name>
    <dbReference type="NCBI Taxonomy" id="3027808"/>
    <lineage>
        <taxon>Bacteria</taxon>
        <taxon>Bacillati</taxon>
        <taxon>Actinomycetota</taxon>
        <taxon>Actinomycetes</taxon>
        <taxon>Mycobacteriales</taxon>
        <taxon>Mycobacteriaceae</taxon>
        <taxon>Mycobacterium</taxon>
    </lineage>
</organism>
<feature type="transmembrane region" description="Helical" evidence="6">
    <location>
        <begin position="43"/>
        <end position="63"/>
    </location>
</feature>
<dbReference type="PANTHER" id="PTHR10434">
    <property type="entry name" value="1-ACYL-SN-GLYCEROL-3-PHOSPHATE ACYLTRANSFERASE"/>
    <property type="match status" value="1"/>
</dbReference>
<dbReference type="CDD" id="cd07989">
    <property type="entry name" value="LPLAT_AGPAT-like"/>
    <property type="match status" value="1"/>
</dbReference>
<evidence type="ECO:0000256" key="4">
    <source>
        <dbReference type="ARBA" id="ARBA00023098"/>
    </source>
</evidence>
<dbReference type="RefSeq" id="WP_285188234.1">
    <property type="nucleotide sequence ID" value="NZ_CP126981.1"/>
</dbReference>
<keyword evidence="5 8" id="KW-0012">Acyltransferase</keyword>
<evidence type="ECO:0000313" key="8">
    <source>
        <dbReference type="EMBL" id="WIM88173.1"/>
    </source>
</evidence>
<dbReference type="Pfam" id="PF01553">
    <property type="entry name" value="Acyltransferase"/>
    <property type="match status" value="1"/>
</dbReference>
<dbReference type="InterPro" id="IPR002123">
    <property type="entry name" value="Plipid/glycerol_acylTrfase"/>
</dbReference>
<evidence type="ECO:0000256" key="3">
    <source>
        <dbReference type="ARBA" id="ARBA00022679"/>
    </source>
</evidence>